<evidence type="ECO:0000313" key="1">
    <source>
        <dbReference type="Proteomes" id="UP000887576"/>
    </source>
</evidence>
<dbReference type="WBParaSite" id="JU765_v2.g10569.t1">
    <property type="protein sequence ID" value="JU765_v2.g10569.t1"/>
    <property type="gene ID" value="JU765_v2.g10569"/>
</dbReference>
<dbReference type="Proteomes" id="UP000887576">
    <property type="component" value="Unplaced"/>
</dbReference>
<sequence>MPNDSLVPVNENNASNAEVLEQFQRLTASLIGQQVMAAGAKKITTRIQELIEDTENDADSAETELMELADNILEFSDIDINHSLGFCKHGGLESIKSCLDHSSYAVRAAYLDVIANLSQNNEEVQQYLYENADFIKEFLNAVVNDNVASIYRAKLLFAISSLVRGNAEGRRIFYQENGVKALEKTFSNSFDFDDTRVVSRTAIVANHIYQDTAAASDEQNSSSMLKILKQMKVQLQTQNDKYSDPLEYLESI</sequence>
<organism evidence="1 2">
    <name type="scientific">Panagrolaimus sp. JU765</name>
    <dbReference type="NCBI Taxonomy" id="591449"/>
    <lineage>
        <taxon>Eukaryota</taxon>
        <taxon>Metazoa</taxon>
        <taxon>Ecdysozoa</taxon>
        <taxon>Nematoda</taxon>
        <taxon>Chromadorea</taxon>
        <taxon>Rhabditida</taxon>
        <taxon>Tylenchina</taxon>
        <taxon>Panagrolaimomorpha</taxon>
        <taxon>Panagrolaimoidea</taxon>
        <taxon>Panagrolaimidae</taxon>
        <taxon>Panagrolaimus</taxon>
    </lineage>
</organism>
<protein>
    <submittedName>
        <fullName evidence="2">Nucleotide exchange factor Fes1 domain-containing protein</fullName>
    </submittedName>
</protein>
<reference evidence="2" key="1">
    <citation type="submission" date="2022-11" db="UniProtKB">
        <authorList>
            <consortium name="WormBaseParasite"/>
        </authorList>
    </citation>
    <scope>IDENTIFICATION</scope>
</reference>
<accession>A0AC34PWB1</accession>
<evidence type="ECO:0000313" key="2">
    <source>
        <dbReference type="WBParaSite" id="JU765_v2.g10569.t1"/>
    </source>
</evidence>
<name>A0AC34PWB1_9BILA</name>
<proteinExistence type="predicted"/>